<feature type="domain" description="CusB-like beta-barrel" evidence="3">
    <location>
        <begin position="221"/>
        <end position="292"/>
    </location>
</feature>
<proteinExistence type="inferred from homology"/>
<dbReference type="Pfam" id="PF25973">
    <property type="entry name" value="BSH_CzcB"/>
    <property type="match status" value="1"/>
</dbReference>
<feature type="chain" id="PRO_5032948116" evidence="2">
    <location>
        <begin position="29"/>
        <end position="372"/>
    </location>
</feature>
<feature type="domain" description="CzcB-like barrel-sandwich hybrid" evidence="4">
    <location>
        <begin position="72"/>
        <end position="214"/>
    </location>
</feature>
<keyword evidence="6" id="KW-1185">Reference proteome</keyword>
<dbReference type="Gene3D" id="2.40.50.100">
    <property type="match status" value="1"/>
</dbReference>
<dbReference type="Pfam" id="PF25954">
    <property type="entry name" value="Beta-barrel_RND_2"/>
    <property type="match status" value="1"/>
</dbReference>
<evidence type="ECO:0000259" key="4">
    <source>
        <dbReference type="Pfam" id="PF25973"/>
    </source>
</evidence>
<dbReference type="InterPro" id="IPR058647">
    <property type="entry name" value="BSH_CzcB-like"/>
</dbReference>
<dbReference type="Gene3D" id="1.10.287.470">
    <property type="entry name" value="Helix hairpin bin"/>
    <property type="match status" value="1"/>
</dbReference>
<dbReference type="Gene3D" id="2.40.420.20">
    <property type="match status" value="1"/>
</dbReference>
<evidence type="ECO:0000259" key="3">
    <source>
        <dbReference type="Pfam" id="PF25954"/>
    </source>
</evidence>
<dbReference type="GO" id="GO:0015562">
    <property type="term" value="F:efflux transmembrane transporter activity"/>
    <property type="evidence" value="ECO:0007669"/>
    <property type="project" value="TreeGrafter"/>
</dbReference>
<evidence type="ECO:0000313" key="5">
    <source>
        <dbReference type="EMBL" id="NLR77974.1"/>
    </source>
</evidence>
<evidence type="ECO:0000256" key="1">
    <source>
        <dbReference type="ARBA" id="ARBA00009477"/>
    </source>
</evidence>
<accession>A0A847SCS5</accession>
<dbReference type="PANTHER" id="PTHR30469">
    <property type="entry name" value="MULTIDRUG RESISTANCE PROTEIN MDTA"/>
    <property type="match status" value="1"/>
</dbReference>
<keyword evidence="2" id="KW-0732">Signal</keyword>
<organism evidence="5 6">
    <name type="scientific">Chitinophaga eiseniae</name>
    <dbReference type="NCBI Taxonomy" id="634771"/>
    <lineage>
        <taxon>Bacteria</taxon>
        <taxon>Pseudomonadati</taxon>
        <taxon>Bacteroidota</taxon>
        <taxon>Chitinophagia</taxon>
        <taxon>Chitinophagales</taxon>
        <taxon>Chitinophagaceae</taxon>
        <taxon>Chitinophaga</taxon>
    </lineage>
</organism>
<feature type="signal peptide" evidence="2">
    <location>
        <begin position="1"/>
        <end position="28"/>
    </location>
</feature>
<comment type="similarity">
    <text evidence="1">Belongs to the membrane fusion protein (MFP) (TC 8.A.1) family.</text>
</comment>
<dbReference type="SUPFAM" id="SSF111369">
    <property type="entry name" value="HlyD-like secretion proteins"/>
    <property type="match status" value="1"/>
</dbReference>
<comment type="caution">
    <text evidence="5">The sequence shown here is derived from an EMBL/GenBank/DDBJ whole genome shotgun (WGS) entry which is preliminary data.</text>
</comment>
<sequence>MTNNHNTSINYMRIIASFSLLLIISACGQHTPAPDAGTNTPAADTVPVFILKQDTLKKTAEFTAELVPYENAELFAKVQGFVKEVKVDMGDRVKKGQVLAVIEAPEVNSRLAESEAALQAAKSKWASSKDNYERLYRASQANTPGIVAPVDLERSRNQMQADSATFVAAGRQAQSYKAVSGYLYIIAPFDGVVTARKADPGALVGTNAMLLTVQNNNVLRLRVAVPEIYVATAGGIRNIDFRVDAYPTERFKAALARKSETIDPNTRTELWEFKVDNNDHRLKAGVFCYVKIPLERNAPSFVVPFSSVATTQEKKFVIRVKDGKAEWVDVRQGMTVDAGVEIFGNITAGDTLLKKATDERKPGTTGLWAVKK</sequence>
<dbReference type="InterPro" id="IPR058792">
    <property type="entry name" value="Beta-barrel_RND_2"/>
</dbReference>
<dbReference type="AlphaFoldDB" id="A0A847SCS5"/>
<dbReference type="PANTHER" id="PTHR30469:SF37">
    <property type="entry name" value="RAGD PROTEIN"/>
    <property type="match status" value="1"/>
</dbReference>
<dbReference type="NCBIfam" id="TIGR01730">
    <property type="entry name" value="RND_mfp"/>
    <property type="match status" value="1"/>
</dbReference>
<evidence type="ECO:0000313" key="6">
    <source>
        <dbReference type="Proteomes" id="UP000552864"/>
    </source>
</evidence>
<dbReference type="EMBL" id="JABAHZ010000001">
    <property type="protein sequence ID" value="NLR77974.1"/>
    <property type="molecule type" value="Genomic_DNA"/>
</dbReference>
<dbReference type="GO" id="GO:1990281">
    <property type="term" value="C:efflux pump complex"/>
    <property type="evidence" value="ECO:0007669"/>
    <property type="project" value="TreeGrafter"/>
</dbReference>
<dbReference type="RefSeq" id="WP_168737330.1">
    <property type="nucleotide sequence ID" value="NZ_JABAHZ010000001.1"/>
</dbReference>
<dbReference type="Proteomes" id="UP000552864">
    <property type="component" value="Unassembled WGS sequence"/>
</dbReference>
<gene>
    <name evidence="5" type="ORF">HGH91_05020</name>
</gene>
<reference evidence="5 6" key="1">
    <citation type="submission" date="2020-04" db="EMBL/GenBank/DDBJ databases">
        <authorList>
            <person name="Yin C."/>
        </authorList>
    </citation>
    <scope>NUCLEOTIDE SEQUENCE [LARGE SCALE GENOMIC DNA]</scope>
    <source>
        <strain evidence="5 6">Ak56</strain>
    </source>
</reference>
<name>A0A847SCS5_9BACT</name>
<evidence type="ECO:0000256" key="2">
    <source>
        <dbReference type="SAM" id="SignalP"/>
    </source>
</evidence>
<dbReference type="InterPro" id="IPR006143">
    <property type="entry name" value="RND_pump_MFP"/>
</dbReference>
<protein>
    <submittedName>
        <fullName evidence="5">Efflux RND transporter periplasmic adaptor subunit</fullName>
    </submittedName>
</protein>
<dbReference type="Gene3D" id="2.40.30.170">
    <property type="match status" value="1"/>
</dbReference>